<dbReference type="Gene3D" id="2.40.128.10">
    <property type="match status" value="1"/>
</dbReference>
<evidence type="ECO:0000259" key="7">
    <source>
        <dbReference type="Pfam" id="PF16369"/>
    </source>
</evidence>
<evidence type="ECO:0000313" key="9">
    <source>
        <dbReference type="Proteomes" id="UP000029096"/>
    </source>
</evidence>
<dbReference type="AlphaFoldDB" id="A0A086ZDX4"/>
<evidence type="ECO:0000256" key="5">
    <source>
        <dbReference type="PIRSR" id="PIRSR606710-1"/>
    </source>
</evidence>
<dbReference type="SUPFAM" id="SSF49899">
    <property type="entry name" value="Concanavalin A-like lectins/glucanases"/>
    <property type="match status" value="1"/>
</dbReference>
<dbReference type="Pfam" id="PF16369">
    <property type="entry name" value="GH43_C"/>
    <property type="match status" value="1"/>
</dbReference>
<protein>
    <submittedName>
        <fullName evidence="8">Endo-1,5-alpha-L-arabinosidase with concanavalin A-like lectin/glucanases superfamily domain</fullName>
    </submittedName>
</protein>
<dbReference type="eggNOG" id="COG3507">
    <property type="taxonomic scope" value="Bacteria"/>
</dbReference>
<dbReference type="EMBL" id="JGYP01000005">
    <property type="protein sequence ID" value="KFI44724.1"/>
    <property type="molecule type" value="Genomic_DNA"/>
</dbReference>
<comment type="caution">
    <text evidence="8">The sequence shown here is derived from an EMBL/GenBank/DDBJ whole genome shotgun (WGS) entry which is preliminary data.</text>
</comment>
<dbReference type="InterPro" id="IPR032291">
    <property type="entry name" value="Abn2_C"/>
</dbReference>
<dbReference type="PANTHER" id="PTHR43301">
    <property type="entry name" value="ARABINAN ENDO-1,5-ALPHA-L-ARABINOSIDASE"/>
    <property type="match status" value="1"/>
</dbReference>
<dbReference type="SUPFAM" id="SSF75005">
    <property type="entry name" value="Arabinanase/levansucrase/invertase"/>
    <property type="match status" value="1"/>
</dbReference>
<dbReference type="GO" id="GO:0030246">
    <property type="term" value="F:carbohydrate binding"/>
    <property type="evidence" value="ECO:0007669"/>
    <property type="project" value="UniProtKB-KW"/>
</dbReference>
<dbReference type="InterPro" id="IPR050727">
    <property type="entry name" value="GH43_arabinanases"/>
</dbReference>
<dbReference type="GO" id="GO:0005975">
    <property type="term" value="P:carbohydrate metabolic process"/>
    <property type="evidence" value="ECO:0007669"/>
    <property type="project" value="InterPro"/>
</dbReference>
<dbReference type="Proteomes" id="UP000029096">
    <property type="component" value="Unassembled WGS sequence"/>
</dbReference>
<dbReference type="PANTHER" id="PTHR43301:SF3">
    <property type="entry name" value="ARABINAN ENDO-1,5-ALPHA-L-ARABINOSIDASE A-RELATED"/>
    <property type="match status" value="1"/>
</dbReference>
<evidence type="ECO:0000256" key="4">
    <source>
        <dbReference type="ARBA" id="ARBA00023295"/>
    </source>
</evidence>
<dbReference type="InterPro" id="IPR006710">
    <property type="entry name" value="Glyco_hydro_43"/>
</dbReference>
<dbReference type="InterPro" id="IPR023296">
    <property type="entry name" value="Glyco_hydro_beta-prop_sf"/>
</dbReference>
<keyword evidence="8" id="KW-0430">Lectin</keyword>
<keyword evidence="4" id="KW-0326">Glycosidase</keyword>
<gene>
    <name evidence="8" type="ORF">BBOH_1447</name>
</gene>
<evidence type="ECO:0000313" key="8">
    <source>
        <dbReference type="EMBL" id="KFI44724.1"/>
    </source>
</evidence>
<feature type="domain" description="Extracellular endo-alpha-(1-&gt;5)-L-arabinanase C-terminal" evidence="7">
    <location>
        <begin position="916"/>
        <end position="1014"/>
    </location>
</feature>
<accession>A0A086ZDX4</accession>
<dbReference type="Pfam" id="PF13385">
    <property type="entry name" value="Laminin_G_3"/>
    <property type="match status" value="1"/>
</dbReference>
<name>A0A086ZDX4_9BIFI</name>
<comment type="pathway">
    <text evidence="1">Glycan metabolism; L-arabinan degradation.</text>
</comment>
<feature type="active site" description="Proton donor" evidence="5">
    <location>
        <position position="773"/>
    </location>
</feature>
<keyword evidence="9" id="KW-1185">Reference proteome</keyword>
<organism evidence="8 9">
    <name type="scientific">Bifidobacterium bohemicum DSM 22767</name>
    <dbReference type="NCBI Taxonomy" id="1437606"/>
    <lineage>
        <taxon>Bacteria</taxon>
        <taxon>Bacillati</taxon>
        <taxon>Actinomycetota</taxon>
        <taxon>Actinomycetes</taxon>
        <taxon>Bifidobacteriales</taxon>
        <taxon>Bifidobacteriaceae</taxon>
        <taxon>Bifidobacterium</taxon>
    </lineage>
</organism>
<dbReference type="Gene3D" id="2.60.120.200">
    <property type="match status" value="1"/>
</dbReference>
<comment type="similarity">
    <text evidence="2">Belongs to the glycosyl hydrolase 43 family.</text>
</comment>
<dbReference type="Gene3D" id="2.115.10.20">
    <property type="entry name" value="Glycosyl hydrolase domain, family 43"/>
    <property type="match status" value="1"/>
</dbReference>
<feature type="site" description="Important for catalytic activity, responsible for pKa modulation of the active site Glu and correct orientation of both the proton donor and substrate" evidence="6">
    <location>
        <position position="710"/>
    </location>
</feature>
<dbReference type="GO" id="GO:0004553">
    <property type="term" value="F:hydrolase activity, hydrolyzing O-glycosyl compounds"/>
    <property type="evidence" value="ECO:0007669"/>
    <property type="project" value="InterPro"/>
</dbReference>
<proteinExistence type="inferred from homology"/>
<evidence type="ECO:0000256" key="3">
    <source>
        <dbReference type="ARBA" id="ARBA00022801"/>
    </source>
</evidence>
<feature type="active site" description="Proton acceptor" evidence="5">
    <location>
        <position position="557"/>
    </location>
</feature>
<dbReference type="STRING" id="1437606.BBOH_1447"/>
<keyword evidence="3" id="KW-0378">Hydrolase</keyword>
<sequence length="1115" mass="118980">MVFHFLWWPRGSGFIKGWIFDLKDGEKDMMSVLQRCKKSVRVSGALGLACVKSAALLSAFSMLFGLVGAVSASAQPVPRATEGRQDAPLMQPDSRSLPDKVVDYDFSSTTASSVNNGVNGSSFGPAKVTANGIDEVAGVYRDNALSMTGNYYVKLPDGILQGLHSATVSTVVSNDEFNSGPNPWTYLWSLGGTGQEAKGSWTVSTHTSLYSSITSKGNGSGELVLNASDNLSTGRFQTLTATFDGATKKLTLYINGRSVGSKDAEVDISRFSNQTNDVIGQSRYPGVGDAFYHGAVRSFTVYDQAMTPGQIARILPADAVGDLLSGQAAALQVPASANADFTLPMSVADAGVTWTSDNPVIAIGDRGKAVVTLPQVDTRVTLTARLTPGAGIASPNHAVTKTFVVTVPKRLTRDEFRKKVFDSLSLDGIVNSDNVRGDILLPSTLNVNDYGFVGDIAWASDNTKLVGIDGGPRAKVGVQNDDDDEGRNAADDYVAKVRRPDCGGAQEVRLIASVSDRSLAGSGGQRLGSPVTKTFVLSVQPMTAGDDATHTRVTSHDPSIVKANGRYYIFGSHRAFAKSTDLQHWQYLSNNLVTDYHRVLDRAFASWPSQRGNNDVSGNMWAPEVIWNSTMNKWCMYLSLNGGGFPYQKTMIVLLTADDIEGDWTYVGPVVYSGFNKSNYMKTDVPKVLGVNPDLTRYDSLEDTGINAIDASVKYDGKNLWMAFGSWFGGIWMIRLDPTTGLRDYGIKYQTVKNVSDAYYGHKLAGGFGNSGEGAALAKDGGYWYLMLSYGGFGQTGGYQMREFRSRSITGPYLDQNGNAAVYTQKVPNDTAFNRGLRILSSYDQPGSENVKTSQGGNAILSDSDGSIYNVFHTRYVRSGAALEEHQVRVQPMVLADGWLVMAPYEKSGSIVPGSSITVKKLAGDYRFVVHNPVAFYSGGGETSPAIYHSVNVTLKEDGTLGGDGIAGAWKVDGGKVTLLFTAAPAAAKLHGTYMGTVGYQTDETGIERLFISGLGGDVFADAGPDATSHEGRAAFWGMRALPRSGTLSGQEIPCSANPVGVMERRRFDPIAESETASLPNTGCAVSVLALFAVGAARAGVIAAGVSLQERVPGA</sequence>
<dbReference type="eggNOG" id="COG5492">
    <property type="taxonomic scope" value="Bacteria"/>
</dbReference>
<dbReference type="Pfam" id="PF04616">
    <property type="entry name" value="Glyco_hydro_43"/>
    <property type="match status" value="2"/>
</dbReference>
<dbReference type="InterPro" id="IPR013320">
    <property type="entry name" value="ConA-like_dom_sf"/>
</dbReference>
<evidence type="ECO:0000256" key="1">
    <source>
        <dbReference type="ARBA" id="ARBA00004834"/>
    </source>
</evidence>
<reference evidence="8 9" key="1">
    <citation type="submission" date="2014-03" db="EMBL/GenBank/DDBJ databases">
        <title>Genomics of Bifidobacteria.</title>
        <authorList>
            <person name="Ventura M."/>
            <person name="Milani C."/>
            <person name="Lugli G.A."/>
        </authorList>
    </citation>
    <scope>NUCLEOTIDE SEQUENCE [LARGE SCALE GENOMIC DNA]</scope>
    <source>
        <strain evidence="8 9">DSM 22767</strain>
    </source>
</reference>
<evidence type="ECO:0000256" key="2">
    <source>
        <dbReference type="ARBA" id="ARBA00009865"/>
    </source>
</evidence>
<evidence type="ECO:0000256" key="6">
    <source>
        <dbReference type="PIRSR" id="PIRSR606710-2"/>
    </source>
</evidence>